<dbReference type="EMBL" id="JAKELL010000049">
    <property type="protein sequence ID" value="KAH8987154.1"/>
    <property type="molecule type" value="Genomic_DNA"/>
</dbReference>
<dbReference type="Gene3D" id="3.40.50.720">
    <property type="entry name" value="NAD(P)-binding Rossmann-like Domain"/>
    <property type="match status" value="1"/>
</dbReference>
<comment type="similarity">
    <text evidence="1">Belongs to the ornithine cyclodeaminase/mu-crystallin family.</text>
</comment>
<dbReference type="Gene3D" id="3.30.1780.10">
    <property type="entry name" value="ornithine cyclodeaminase, domain 1"/>
    <property type="match status" value="1"/>
</dbReference>
<dbReference type="InterPro" id="IPR023401">
    <property type="entry name" value="ODC_N"/>
</dbReference>
<evidence type="ECO:0000256" key="1">
    <source>
        <dbReference type="ARBA" id="ARBA00008903"/>
    </source>
</evidence>
<dbReference type="InterPro" id="IPR036291">
    <property type="entry name" value="NAD(P)-bd_dom_sf"/>
</dbReference>
<evidence type="ECO:0000313" key="3">
    <source>
        <dbReference type="Proteomes" id="UP001201163"/>
    </source>
</evidence>
<dbReference type="Pfam" id="PF02423">
    <property type="entry name" value="OCD_Mu_crystall"/>
    <property type="match status" value="1"/>
</dbReference>
<organism evidence="2 3">
    <name type="scientific">Lactarius akahatsu</name>
    <dbReference type="NCBI Taxonomy" id="416441"/>
    <lineage>
        <taxon>Eukaryota</taxon>
        <taxon>Fungi</taxon>
        <taxon>Dikarya</taxon>
        <taxon>Basidiomycota</taxon>
        <taxon>Agaricomycotina</taxon>
        <taxon>Agaricomycetes</taxon>
        <taxon>Russulales</taxon>
        <taxon>Russulaceae</taxon>
        <taxon>Lactarius</taxon>
    </lineage>
</organism>
<name>A0AAD4Q8N5_9AGAM</name>
<dbReference type="PANTHER" id="PTHR13812">
    <property type="entry name" value="KETIMINE REDUCTASE MU-CRYSTALLIN"/>
    <property type="match status" value="1"/>
</dbReference>
<dbReference type="PANTHER" id="PTHR13812:SF19">
    <property type="entry name" value="KETIMINE REDUCTASE MU-CRYSTALLIN"/>
    <property type="match status" value="1"/>
</dbReference>
<sequence>MLVLSAEQVSRVTASFTTHHLQTIVARVFFSLSHDHHELVSPQRTAIDMPEHRVLFMPARIPDIGTTIKVVSVPLLSADIRGIPASTLVLDEKSGATKALVNARALTALRTAAGSVLATVILHPPATAKFRHLVAFGAGLQISSHIRQFLDTYPSIVRITIINRTLNARLAALLGDLQREYPSTAFVALSSSADELEAAVRQADCICCATSSTSPLFPSEWVRPGTHVVLVGSYKREMAEVDTALITRARAVVVDSRAACAVEAGELIAAGVPQAAMVEVGELLRRAPADTEEDSWAWEPDAPRVSELLSAGTGDVTIFKTVGLGAQDVAIAVATVDRAMEMGIGTTVPDFE</sequence>
<dbReference type="InterPro" id="IPR003462">
    <property type="entry name" value="ODC_Mu_crystall"/>
</dbReference>
<dbReference type="Proteomes" id="UP001201163">
    <property type="component" value="Unassembled WGS sequence"/>
</dbReference>
<dbReference type="SUPFAM" id="SSF51735">
    <property type="entry name" value="NAD(P)-binding Rossmann-fold domains"/>
    <property type="match status" value="1"/>
</dbReference>
<gene>
    <name evidence="2" type="ORF">EDB92DRAFT_2069495</name>
</gene>
<dbReference type="AlphaFoldDB" id="A0AAD4Q8N5"/>
<evidence type="ECO:0000313" key="2">
    <source>
        <dbReference type="EMBL" id="KAH8987154.1"/>
    </source>
</evidence>
<accession>A0AAD4Q8N5</accession>
<keyword evidence="3" id="KW-1185">Reference proteome</keyword>
<comment type="caution">
    <text evidence="2">The sequence shown here is derived from an EMBL/GenBank/DDBJ whole genome shotgun (WGS) entry which is preliminary data.</text>
</comment>
<protein>
    <submittedName>
        <fullName evidence="2">NAD-P-binding protein</fullName>
    </submittedName>
</protein>
<dbReference type="PIRSF" id="PIRSF001439">
    <property type="entry name" value="CryM"/>
    <property type="match status" value="1"/>
</dbReference>
<proteinExistence type="inferred from homology"/>
<reference evidence="2" key="1">
    <citation type="submission" date="2022-01" db="EMBL/GenBank/DDBJ databases">
        <title>Comparative genomics reveals a dynamic genome evolution in the ectomycorrhizal milk-cap (Lactarius) mushrooms.</title>
        <authorList>
            <consortium name="DOE Joint Genome Institute"/>
            <person name="Lebreton A."/>
            <person name="Tang N."/>
            <person name="Kuo A."/>
            <person name="LaButti K."/>
            <person name="Drula E."/>
            <person name="Barry K."/>
            <person name="Clum A."/>
            <person name="Lipzen A."/>
            <person name="Mousain D."/>
            <person name="Ng V."/>
            <person name="Wang R."/>
            <person name="Wang X."/>
            <person name="Dai Y."/>
            <person name="Henrissat B."/>
            <person name="Grigoriev I.V."/>
            <person name="Guerin-Laguette A."/>
            <person name="Yu F."/>
            <person name="Martin F.M."/>
        </authorList>
    </citation>
    <scope>NUCLEOTIDE SEQUENCE</scope>
    <source>
        <strain evidence="2">QP</strain>
    </source>
</reference>
<dbReference type="GO" id="GO:0005737">
    <property type="term" value="C:cytoplasm"/>
    <property type="evidence" value="ECO:0007669"/>
    <property type="project" value="TreeGrafter"/>
</dbReference>